<dbReference type="Proteomes" id="UP000268014">
    <property type="component" value="Unassembled WGS sequence"/>
</dbReference>
<evidence type="ECO:0000313" key="1">
    <source>
        <dbReference type="EMBL" id="VDO57899.1"/>
    </source>
</evidence>
<dbReference type="EMBL" id="UZAF01019134">
    <property type="protein sequence ID" value="VDO57899.1"/>
    <property type="molecule type" value="Genomic_DNA"/>
</dbReference>
<keyword evidence="2" id="KW-1185">Reference proteome</keyword>
<evidence type="ECO:0000313" key="3">
    <source>
        <dbReference type="WBParaSite" id="HPLM_0001581201-mRNA-1"/>
    </source>
</evidence>
<reference evidence="3" key="1">
    <citation type="submission" date="2017-02" db="UniProtKB">
        <authorList>
            <consortium name="WormBaseParasite"/>
        </authorList>
    </citation>
    <scope>IDENTIFICATION</scope>
</reference>
<dbReference type="WBParaSite" id="HPLM_0001581201-mRNA-1">
    <property type="protein sequence ID" value="HPLM_0001581201-mRNA-1"/>
    <property type="gene ID" value="HPLM_0001581201"/>
</dbReference>
<dbReference type="OrthoDB" id="5857754at2759"/>
<dbReference type="AlphaFoldDB" id="A0A0N4WVS7"/>
<dbReference type="STRING" id="6290.A0A0N4WVS7"/>
<gene>
    <name evidence="1" type="ORF">HPLM_LOCUS15804</name>
</gene>
<organism evidence="3">
    <name type="scientific">Haemonchus placei</name>
    <name type="common">Barber's pole worm</name>
    <dbReference type="NCBI Taxonomy" id="6290"/>
    <lineage>
        <taxon>Eukaryota</taxon>
        <taxon>Metazoa</taxon>
        <taxon>Ecdysozoa</taxon>
        <taxon>Nematoda</taxon>
        <taxon>Chromadorea</taxon>
        <taxon>Rhabditida</taxon>
        <taxon>Rhabditina</taxon>
        <taxon>Rhabditomorpha</taxon>
        <taxon>Strongyloidea</taxon>
        <taxon>Trichostrongylidae</taxon>
        <taxon>Haemonchus</taxon>
    </lineage>
</organism>
<accession>A0A0N4WVS7</accession>
<reference evidence="1 2" key="2">
    <citation type="submission" date="2018-11" db="EMBL/GenBank/DDBJ databases">
        <authorList>
            <consortium name="Pathogen Informatics"/>
        </authorList>
    </citation>
    <scope>NUCLEOTIDE SEQUENCE [LARGE SCALE GENOMIC DNA]</scope>
    <source>
        <strain evidence="1 2">MHpl1</strain>
    </source>
</reference>
<sequence>MERELPRLKTLILLPEGFYTHVAHISSERQVAYAYMNPQSIKAEWFVGQWSAVVVFSSMYYAGTRSWTKSWELILSVVALGAELVHLPGPHDDFEWGKGVDMLRDLAEETIEQRPSLAQRIKILLPRKAEASNKSHPLFAIEGKTTSQPRFYTGTSASKFFIRR</sequence>
<proteinExistence type="predicted"/>
<protein>
    <submittedName>
        <fullName evidence="3">PlsC domain-containing protein</fullName>
    </submittedName>
</protein>
<evidence type="ECO:0000313" key="2">
    <source>
        <dbReference type="Proteomes" id="UP000268014"/>
    </source>
</evidence>
<name>A0A0N4WVS7_HAEPC</name>